<dbReference type="EMBL" id="JAIQCJ010002141">
    <property type="protein sequence ID" value="KAJ8781720.1"/>
    <property type="molecule type" value="Genomic_DNA"/>
</dbReference>
<evidence type="ECO:0000256" key="8">
    <source>
        <dbReference type="ARBA" id="ARBA00023136"/>
    </source>
</evidence>
<keyword evidence="6 10" id="KW-1133">Transmembrane helix</keyword>
<dbReference type="AlphaFoldDB" id="A0AB34GSY6"/>
<reference evidence="11 12" key="1">
    <citation type="submission" date="2022-11" db="EMBL/GenBank/DDBJ databases">
        <title>Whole genome sequence of Eschrichtius robustus ER-17-0199.</title>
        <authorList>
            <person name="Bruniche-Olsen A."/>
            <person name="Black A.N."/>
            <person name="Fields C.J."/>
            <person name="Walden K."/>
            <person name="Dewoody J.A."/>
        </authorList>
    </citation>
    <scope>NUCLEOTIDE SEQUENCE [LARGE SCALE GENOMIC DNA]</scope>
    <source>
        <strain evidence="11">ER-17-0199</strain>
        <tissue evidence="11">Blubber</tissue>
    </source>
</reference>
<evidence type="ECO:0000256" key="9">
    <source>
        <dbReference type="ARBA" id="ARBA00023180"/>
    </source>
</evidence>
<evidence type="ECO:0000256" key="6">
    <source>
        <dbReference type="ARBA" id="ARBA00022989"/>
    </source>
</evidence>
<dbReference type="GO" id="GO:0009101">
    <property type="term" value="P:glycoprotein biosynthetic process"/>
    <property type="evidence" value="ECO:0007669"/>
    <property type="project" value="TreeGrafter"/>
</dbReference>
<evidence type="ECO:0000313" key="11">
    <source>
        <dbReference type="EMBL" id="KAJ8781720.1"/>
    </source>
</evidence>
<organism evidence="11 12">
    <name type="scientific">Eschrichtius robustus</name>
    <name type="common">California gray whale</name>
    <name type="synonym">Eschrichtius gibbosus</name>
    <dbReference type="NCBI Taxonomy" id="9764"/>
    <lineage>
        <taxon>Eukaryota</taxon>
        <taxon>Metazoa</taxon>
        <taxon>Chordata</taxon>
        <taxon>Craniata</taxon>
        <taxon>Vertebrata</taxon>
        <taxon>Euteleostomi</taxon>
        <taxon>Mammalia</taxon>
        <taxon>Eutheria</taxon>
        <taxon>Laurasiatheria</taxon>
        <taxon>Artiodactyla</taxon>
        <taxon>Whippomorpha</taxon>
        <taxon>Cetacea</taxon>
        <taxon>Mysticeti</taxon>
        <taxon>Eschrichtiidae</taxon>
        <taxon>Eschrichtius</taxon>
    </lineage>
</organism>
<name>A0AB34GSY6_ESCRO</name>
<evidence type="ECO:0000256" key="1">
    <source>
        <dbReference type="ARBA" id="ARBA00004323"/>
    </source>
</evidence>
<dbReference type="Proteomes" id="UP001159641">
    <property type="component" value="Unassembled WGS sequence"/>
</dbReference>
<dbReference type="GO" id="GO:0009247">
    <property type="term" value="P:glycolipid biosynthetic process"/>
    <property type="evidence" value="ECO:0007669"/>
    <property type="project" value="InterPro"/>
</dbReference>
<dbReference type="PANTHER" id="PTHR14647">
    <property type="entry name" value="GALACTOSE-3-O-SULFOTRANSFERASE"/>
    <property type="match status" value="1"/>
</dbReference>
<comment type="caution">
    <text evidence="11">The sequence shown here is derived from an EMBL/GenBank/DDBJ whole genome shotgun (WGS) entry which is preliminary data.</text>
</comment>
<dbReference type="Gene3D" id="3.40.50.300">
    <property type="entry name" value="P-loop containing nucleotide triphosphate hydrolases"/>
    <property type="match status" value="1"/>
</dbReference>
<evidence type="ECO:0000256" key="7">
    <source>
        <dbReference type="ARBA" id="ARBA00023034"/>
    </source>
</evidence>
<evidence type="ECO:0000313" key="12">
    <source>
        <dbReference type="Proteomes" id="UP001159641"/>
    </source>
</evidence>
<gene>
    <name evidence="11" type="ORF">J1605_010978</name>
</gene>
<keyword evidence="4 10" id="KW-0812">Transmembrane</keyword>
<keyword evidence="12" id="KW-1185">Reference proteome</keyword>
<comment type="subcellular location">
    <subcellularLocation>
        <location evidence="1">Golgi apparatus membrane</location>
        <topology evidence="1">Single-pass type II membrane protein</topology>
    </subcellularLocation>
</comment>
<dbReference type="GO" id="GO:0001733">
    <property type="term" value="F:galactosylceramide sulfotransferase activity"/>
    <property type="evidence" value="ECO:0007669"/>
    <property type="project" value="InterPro"/>
</dbReference>
<evidence type="ECO:0000256" key="10">
    <source>
        <dbReference type="SAM" id="Phobius"/>
    </source>
</evidence>
<protein>
    <recommendedName>
        <fullName evidence="13">Galactose-3-O-sulfotransferase 2</fullName>
    </recommendedName>
</protein>
<evidence type="ECO:0000256" key="4">
    <source>
        <dbReference type="ARBA" id="ARBA00022692"/>
    </source>
</evidence>
<keyword evidence="7" id="KW-0333">Golgi apparatus</keyword>
<accession>A0AB34GSY6</accession>
<evidence type="ECO:0000256" key="2">
    <source>
        <dbReference type="ARBA" id="ARBA00008124"/>
    </source>
</evidence>
<keyword evidence="9" id="KW-0325">Glycoprotein</keyword>
<keyword evidence="3" id="KW-0808">Transferase</keyword>
<proteinExistence type="inferred from homology"/>
<evidence type="ECO:0000256" key="5">
    <source>
        <dbReference type="ARBA" id="ARBA00022968"/>
    </source>
</evidence>
<dbReference type="PANTHER" id="PTHR14647:SF55">
    <property type="entry name" value="GALACTOSE-3-O-SULFOTRANSFERASE 2"/>
    <property type="match status" value="1"/>
</dbReference>
<keyword evidence="8 10" id="KW-0472">Membrane</keyword>
<evidence type="ECO:0000256" key="3">
    <source>
        <dbReference type="ARBA" id="ARBA00022679"/>
    </source>
</evidence>
<comment type="similarity">
    <text evidence="2">Belongs to the galactose-3-O-sulfotransferase family.</text>
</comment>
<keyword evidence="5" id="KW-0735">Signal-anchor</keyword>
<dbReference type="Pfam" id="PF06990">
    <property type="entry name" value="Gal-3-0_sulfotr"/>
    <property type="match status" value="3"/>
</dbReference>
<evidence type="ECO:0008006" key="13">
    <source>
        <dbReference type="Google" id="ProtNLM"/>
    </source>
</evidence>
<dbReference type="GO" id="GO:0000139">
    <property type="term" value="C:Golgi membrane"/>
    <property type="evidence" value="ECO:0007669"/>
    <property type="project" value="UniProtKB-SubCell"/>
</dbReference>
<sequence>MWPEQVEGAAVPCGCFWAILLLALTVFLLAGFLHMDVGLLVPPLGGQDEGPPVTNVMFLKTHKTASSTVLNTLFRFAETHNLAVALPAGGRFYLGYSWLFLARYVEGVEQGSPERRFSIMCDHLRLNRREVQKVMPSDTYFSILRNPVFQLQSSFIYYKGYVPAFRGVASLEDFLASSRTYYNPSLGLRHAYEGYVRARLADVEPRFQLGLIAEHFDESTVLPRRLLRWRLDDVHLDRTFWARLRAELGPRRLRSEERRRERPRGLAALCLQDGTPKGKSQVTDRRLRPCQSGRADILGYNLRPGLDNQTLHMCQRMVMPELQYVARLYTLQFPDKPPKNVHVLEAWRDGAGDSV</sequence>
<dbReference type="InterPro" id="IPR009729">
    <property type="entry name" value="Gal-3-0_sulfotransfrase"/>
</dbReference>
<dbReference type="InterPro" id="IPR027417">
    <property type="entry name" value="P-loop_NTPase"/>
</dbReference>
<feature type="transmembrane region" description="Helical" evidence="10">
    <location>
        <begin position="9"/>
        <end position="33"/>
    </location>
</feature>